<feature type="transmembrane region" description="Helical" evidence="6">
    <location>
        <begin position="156"/>
        <end position="175"/>
    </location>
</feature>
<gene>
    <name evidence="7" type="ORF">MELIAE_LOCUS6022</name>
</gene>
<evidence type="ECO:0000313" key="7">
    <source>
        <dbReference type="EMBL" id="CAH0554428.1"/>
    </source>
</evidence>
<dbReference type="AlphaFoldDB" id="A0A9P0FGZ3"/>
<accession>A0A9P0FGZ3</accession>
<protein>
    <submittedName>
        <fullName evidence="7">Uncharacterized protein</fullName>
    </submittedName>
</protein>
<reference evidence="7" key="1">
    <citation type="submission" date="2021-12" db="EMBL/GenBank/DDBJ databases">
        <authorList>
            <person name="King R."/>
        </authorList>
    </citation>
    <scope>NUCLEOTIDE SEQUENCE</scope>
</reference>
<keyword evidence="8" id="KW-1185">Reference proteome</keyword>
<keyword evidence="2 6" id="KW-0812">Transmembrane</keyword>
<dbReference type="OrthoDB" id="19981at2759"/>
<dbReference type="InterPro" id="IPR021013">
    <property type="entry name" value="ATPase_Vma12"/>
</dbReference>
<dbReference type="Proteomes" id="UP001154078">
    <property type="component" value="Chromosome 4"/>
</dbReference>
<keyword evidence="3" id="KW-0256">Endoplasmic reticulum</keyword>
<evidence type="ECO:0000256" key="3">
    <source>
        <dbReference type="ARBA" id="ARBA00022824"/>
    </source>
</evidence>
<dbReference type="EMBL" id="OV121135">
    <property type="protein sequence ID" value="CAH0554428.1"/>
    <property type="molecule type" value="Genomic_DNA"/>
</dbReference>
<dbReference type="PANTHER" id="PTHR31394:SF1">
    <property type="entry name" value="TRANSMEMBRANE PROTEIN 199"/>
    <property type="match status" value="1"/>
</dbReference>
<name>A0A9P0FGZ3_BRAAE</name>
<dbReference type="Pfam" id="PF11712">
    <property type="entry name" value="Vma12"/>
    <property type="match status" value="1"/>
</dbReference>
<sequence>MALKGPLKDNLVRIEPAERFKTYLKVNNFEESSKALLYVEDLIKIEEKLKISKERVFLHELLENSIINLPENPEIKRNSELEKRCNILRANLLNMEYKNMMNIEDIREKTLSEELKEINQYILGAVQVFLSLITGFVFGYYGINLIIGYLEQETKLLLGLVCSSVIFVAEMYFFIKKVR</sequence>
<organism evidence="7 8">
    <name type="scientific">Brassicogethes aeneus</name>
    <name type="common">Rape pollen beetle</name>
    <name type="synonym">Meligethes aeneus</name>
    <dbReference type="NCBI Taxonomy" id="1431903"/>
    <lineage>
        <taxon>Eukaryota</taxon>
        <taxon>Metazoa</taxon>
        <taxon>Ecdysozoa</taxon>
        <taxon>Arthropoda</taxon>
        <taxon>Hexapoda</taxon>
        <taxon>Insecta</taxon>
        <taxon>Pterygota</taxon>
        <taxon>Neoptera</taxon>
        <taxon>Endopterygota</taxon>
        <taxon>Coleoptera</taxon>
        <taxon>Polyphaga</taxon>
        <taxon>Cucujiformia</taxon>
        <taxon>Nitidulidae</taxon>
        <taxon>Meligethinae</taxon>
        <taxon>Brassicogethes</taxon>
    </lineage>
</organism>
<keyword evidence="4 6" id="KW-1133">Transmembrane helix</keyword>
<evidence type="ECO:0000256" key="1">
    <source>
        <dbReference type="ARBA" id="ARBA00004477"/>
    </source>
</evidence>
<evidence type="ECO:0000313" key="8">
    <source>
        <dbReference type="Proteomes" id="UP001154078"/>
    </source>
</evidence>
<dbReference type="GO" id="GO:0070072">
    <property type="term" value="P:vacuolar proton-transporting V-type ATPase complex assembly"/>
    <property type="evidence" value="ECO:0007669"/>
    <property type="project" value="InterPro"/>
</dbReference>
<dbReference type="GO" id="GO:0005789">
    <property type="term" value="C:endoplasmic reticulum membrane"/>
    <property type="evidence" value="ECO:0007669"/>
    <property type="project" value="UniProtKB-SubCell"/>
</dbReference>
<feature type="transmembrane region" description="Helical" evidence="6">
    <location>
        <begin position="121"/>
        <end position="150"/>
    </location>
</feature>
<keyword evidence="5 6" id="KW-0472">Membrane</keyword>
<evidence type="ECO:0000256" key="2">
    <source>
        <dbReference type="ARBA" id="ARBA00022692"/>
    </source>
</evidence>
<evidence type="ECO:0000256" key="4">
    <source>
        <dbReference type="ARBA" id="ARBA00022989"/>
    </source>
</evidence>
<dbReference type="PANTHER" id="PTHR31394">
    <property type="entry name" value="TRANSMEMBRANE PROTEIN 199"/>
    <property type="match status" value="1"/>
</dbReference>
<comment type="subcellular location">
    <subcellularLocation>
        <location evidence="1">Endoplasmic reticulum membrane</location>
        <topology evidence="1">Multi-pass membrane protein</topology>
    </subcellularLocation>
</comment>
<evidence type="ECO:0000256" key="5">
    <source>
        <dbReference type="ARBA" id="ARBA00023136"/>
    </source>
</evidence>
<proteinExistence type="predicted"/>
<evidence type="ECO:0000256" key="6">
    <source>
        <dbReference type="SAM" id="Phobius"/>
    </source>
</evidence>